<dbReference type="GO" id="GO:0000036">
    <property type="term" value="F:acyl carrier activity"/>
    <property type="evidence" value="ECO:0007669"/>
    <property type="project" value="TreeGrafter"/>
</dbReference>
<keyword evidence="6 14" id="KW-0444">Lipid biosynthesis</keyword>
<organism evidence="16 17">
    <name type="scientific">Sistotremastrum niveocremeum HHB9708</name>
    <dbReference type="NCBI Taxonomy" id="1314777"/>
    <lineage>
        <taxon>Eukaryota</taxon>
        <taxon>Fungi</taxon>
        <taxon>Dikarya</taxon>
        <taxon>Basidiomycota</taxon>
        <taxon>Agaricomycotina</taxon>
        <taxon>Agaricomycetes</taxon>
        <taxon>Sistotremastrales</taxon>
        <taxon>Sistotremastraceae</taxon>
        <taxon>Sertulicium</taxon>
        <taxon>Sertulicium niveocremeum</taxon>
    </lineage>
</organism>
<evidence type="ECO:0000256" key="11">
    <source>
        <dbReference type="ARBA" id="ARBA00023098"/>
    </source>
</evidence>
<keyword evidence="7" id="KW-0597">Phosphoprotein</keyword>
<comment type="pathway">
    <text evidence="2">Lipid metabolism; fatty acid biosynthesis.</text>
</comment>
<dbReference type="InterPro" id="IPR009081">
    <property type="entry name" value="PP-bd_ACP"/>
</dbReference>
<reference evidence="16 17" key="1">
    <citation type="journal article" date="2016" name="Mol. Biol. Evol.">
        <title>Comparative Genomics of Early-Diverging Mushroom-Forming Fungi Provides Insights into the Origins of Lignocellulose Decay Capabilities.</title>
        <authorList>
            <person name="Nagy L.G."/>
            <person name="Riley R."/>
            <person name="Tritt A."/>
            <person name="Adam C."/>
            <person name="Daum C."/>
            <person name="Floudas D."/>
            <person name="Sun H."/>
            <person name="Yadav J.S."/>
            <person name="Pangilinan J."/>
            <person name="Larsson K.H."/>
            <person name="Matsuura K."/>
            <person name="Barry K."/>
            <person name="Labutti K."/>
            <person name="Kuo R."/>
            <person name="Ohm R.A."/>
            <person name="Bhattacharya S.S."/>
            <person name="Shirouzu T."/>
            <person name="Yoshinaga Y."/>
            <person name="Martin F.M."/>
            <person name="Grigoriev I.V."/>
            <person name="Hibbett D.S."/>
        </authorList>
    </citation>
    <scope>NUCLEOTIDE SEQUENCE [LARGE SCALE GENOMIC DNA]</scope>
    <source>
        <strain evidence="16 17">HHB9708</strain>
    </source>
</reference>
<dbReference type="AlphaFoldDB" id="A0A164UQ38"/>
<evidence type="ECO:0000256" key="2">
    <source>
        <dbReference type="ARBA" id="ARBA00005194"/>
    </source>
</evidence>
<sequence length="116" mass="12746">MNASRVSRPSPAVLAVPRRQWLRPQQASFATGSGLSKDDIQTRVLDILKSFEKVDESKLTPTSRFTEDLGLDSLDAVEVVMAVEEEFAIEIPDAEADEIVTVGQAIDYIAKTPEAR</sequence>
<dbReference type="InterPro" id="IPR036736">
    <property type="entry name" value="ACP-like_sf"/>
</dbReference>
<comment type="subcellular location">
    <subcellularLocation>
        <location evidence="1">Mitochondrion</location>
    </subcellularLocation>
</comment>
<evidence type="ECO:0000256" key="5">
    <source>
        <dbReference type="ARBA" id="ARBA00022450"/>
    </source>
</evidence>
<evidence type="ECO:0000256" key="6">
    <source>
        <dbReference type="ARBA" id="ARBA00022516"/>
    </source>
</evidence>
<keyword evidence="5 14" id="KW-0596">Phosphopantetheine</keyword>
<evidence type="ECO:0000256" key="9">
    <source>
        <dbReference type="ARBA" id="ARBA00022946"/>
    </source>
</evidence>
<protein>
    <recommendedName>
        <fullName evidence="14">Acyl carrier protein</fullName>
    </recommendedName>
</protein>
<dbReference type="InterPro" id="IPR003231">
    <property type="entry name" value="ACP"/>
</dbReference>
<keyword evidence="8" id="KW-0276">Fatty acid metabolism</keyword>
<dbReference type="GO" id="GO:0099128">
    <property type="term" value="C:mitochondrial [2Fe-2S] assembly complex"/>
    <property type="evidence" value="ECO:0007669"/>
    <property type="project" value="UniProtKB-ARBA"/>
</dbReference>
<evidence type="ECO:0000256" key="10">
    <source>
        <dbReference type="ARBA" id="ARBA00022982"/>
    </source>
</evidence>
<dbReference type="Gene3D" id="1.10.1200.10">
    <property type="entry name" value="ACP-like"/>
    <property type="match status" value="1"/>
</dbReference>
<comment type="function">
    <text evidence="14">Carrier of the growing fatty acid chain in fatty acid biosynthesis.</text>
</comment>
<evidence type="ECO:0000256" key="13">
    <source>
        <dbReference type="ARBA" id="ARBA00023160"/>
    </source>
</evidence>
<dbReference type="EMBL" id="KV419407">
    <property type="protein sequence ID" value="KZS93442.1"/>
    <property type="molecule type" value="Genomic_DNA"/>
</dbReference>
<dbReference type="GO" id="GO:0000035">
    <property type="term" value="F:acyl binding"/>
    <property type="evidence" value="ECO:0007669"/>
    <property type="project" value="TreeGrafter"/>
</dbReference>
<keyword evidence="9" id="KW-0809">Transit peptide</keyword>
<evidence type="ECO:0000256" key="7">
    <source>
        <dbReference type="ARBA" id="ARBA00022553"/>
    </source>
</evidence>
<name>A0A164UQ38_9AGAM</name>
<dbReference type="PANTHER" id="PTHR20863:SF28">
    <property type="entry name" value="ACYL CARRIER PROTEIN, MITOCHONDRIAL"/>
    <property type="match status" value="1"/>
</dbReference>
<keyword evidence="4" id="KW-0813">Transport</keyword>
<keyword evidence="11" id="KW-0443">Lipid metabolism</keyword>
<dbReference type="PROSITE" id="PS00012">
    <property type="entry name" value="PHOSPHOPANTETHEINE"/>
    <property type="match status" value="1"/>
</dbReference>
<evidence type="ECO:0000256" key="4">
    <source>
        <dbReference type="ARBA" id="ARBA00022448"/>
    </source>
</evidence>
<dbReference type="PROSITE" id="PS50075">
    <property type="entry name" value="CARRIER"/>
    <property type="match status" value="1"/>
</dbReference>
<evidence type="ECO:0000256" key="12">
    <source>
        <dbReference type="ARBA" id="ARBA00023128"/>
    </source>
</evidence>
<keyword evidence="13 14" id="KW-0275">Fatty acid biosynthesis</keyword>
<dbReference type="STRING" id="1314777.A0A164UQ38"/>
<dbReference type="OrthoDB" id="448946at2759"/>
<feature type="domain" description="Carrier" evidence="15">
    <location>
        <begin position="38"/>
        <end position="113"/>
    </location>
</feature>
<dbReference type="InterPro" id="IPR006162">
    <property type="entry name" value="Ppantetheine_attach_site"/>
</dbReference>
<dbReference type="FunFam" id="1.10.1200.10:FF:000003">
    <property type="entry name" value="Acyl carrier protein"/>
    <property type="match status" value="1"/>
</dbReference>
<dbReference type="PANTHER" id="PTHR20863">
    <property type="entry name" value="ACYL CARRIER PROTEIN"/>
    <property type="match status" value="1"/>
</dbReference>
<evidence type="ECO:0000313" key="17">
    <source>
        <dbReference type="Proteomes" id="UP000076722"/>
    </source>
</evidence>
<gene>
    <name evidence="16" type="ORF">SISNIDRAFT_454633</name>
</gene>
<proteinExistence type="inferred from homology"/>
<evidence type="ECO:0000313" key="16">
    <source>
        <dbReference type="EMBL" id="KZS93442.1"/>
    </source>
</evidence>
<evidence type="ECO:0000256" key="14">
    <source>
        <dbReference type="RuleBase" id="RU000722"/>
    </source>
</evidence>
<dbReference type="Proteomes" id="UP000076722">
    <property type="component" value="Unassembled WGS sequence"/>
</dbReference>
<dbReference type="NCBIfam" id="TIGR00517">
    <property type="entry name" value="acyl_carrier"/>
    <property type="match status" value="1"/>
</dbReference>
<accession>A0A164UQ38</accession>
<dbReference type="NCBIfam" id="NF002148">
    <property type="entry name" value="PRK00982.1-2"/>
    <property type="match status" value="1"/>
</dbReference>
<keyword evidence="17" id="KW-1185">Reference proteome</keyword>
<dbReference type="HAMAP" id="MF_01217">
    <property type="entry name" value="Acyl_carrier"/>
    <property type="match status" value="1"/>
</dbReference>
<evidence type="ECO:0000256" key="1">
    <source>
        <dbReference type="ARBA" id="ARBA00004173"/>
    </source>
</evidence>
<dbReference type="Pfam" id="PF00550">
    <property type="entry name" value="PP-binding"/>
    <property type="match status" value="1"/>
</dbReference>
<comment type="similarity">
    <text evidence="3">Belongs to the acyl carrier protein (ACP) family.</text>
</comment>
<dbReference type="SUPFAM" id="SSF47336">
    <property type="entry name" value="ACP-like"/>
    <property type="match status" value="1"/>
</dbReference>
<evidence type="ECO:0000259" key="15">
    <source>
        <dbReference type="PROSITE" id="PS50075"/>
    </source>
</evidence>
<evidence type="ECO:0000256" key="8">
    <source>
        <dbReference type="ARBA" id="ARBA00022832"/>
    </source>
</evidence>
<keyword evidence="12" id="KW-0496">Mitochondrion</keyword>
<keyword evidence="10" id="KW-0249">Electron transport</keyword>
<evidence type="ECO:0000256" key="3">
    <source>
        <dbReference type="ARBA" id="ARBA00010930"/>
    </source>
</evidence>